<dbReference type="InterPro" id="IPR000182">
    <property type="entry name" value="GNAT_dom"/>
</dbReference>
<comment type="caution">
    <text evidence="3">The sequence shown here is derived from an EMBL/GenBank/DDBJ whole genome shotgun (WGS) entry which is preliminary data.</text>
</comment>
<dbReference type="EMBL" id="CAIF01000245">
    <property type="protein sequence ID" value="CCH46441.1"/>
    <property type="molecule type" value="Genomic_DNA"/>
</dbReference>
<dbReference type="HOGENOM" id="CLU_683473_0_0_1"/>
<dbReference type="AlphaFoldDB" id="K0KTE9"/>
<dbReference type="STRING" id="1206466.K0KTE9"/>
<dbReference type="InterPro" id="IPR053013">
    <property type="entry name" value="LAT"/>
</dbReference>
<evidence type="ECO:0000259" key="1">
    <source>
        <dbReference type="Pfam" id="PF13508"/>
    </source>
</evidence>
<organism evidence="3 4">
    <name type="scientific">Wickerhamomyces ciferrii (strain ATCC 14091 / BCRC 22168 / CBS 111 / JCM 3599 / NBRC 0793 / NRRL Y-1031 F-60-10)</name>
    <name type="common">Yeast</name>
    <name type="synonym">Pichia ciferrii</name>
    <dbReference type="NCBI Taxonomy" id="1206466"/>
    <lineage>
        <taxon>Eukaryota</taxon>
        <taxon>Fungi</taxon>
        <taxon>Dikarya</taxon>
        <taxon>Ascomycota</taxon>
        <taxon>Saccharomycotina</taxon>
        <taxon>Saccharomycetes</taxon>
        <taxon>Phaffomycetales</taxon>
        <taxon>Wickerhamomycetaceae</taxon>
        <taxon>Wickerhamomyces</taxon>
    </lineage>
</organism>
<keyword evidence="4" id="KW-1185">Reference proteome</keyword>
<protein>
    <submittedName>
        <fullName evidence="3">Uncharacterized protein</fullName>
    </submittedName>
</protein>
<evidence type="ECO:0000313" key="3">
    <source>
        <dbReference type="EMBL" id="CCH46441.1"/>
    </source>
</evidence>
<name>K0KTE9_WICCF</name>
<dbReference type="Pfam" id="PF22998">
    <property type="entry name" value="GNAT_LYC1-like"/>
    <property type="match status" value="1"/>
</dbReference>
<dbReference type="eggNOG" id="ENOG502QPR6">
    <property type="taxonomic scope" value="Eukaryota"/>
</dbReference>
<dbReference type="PANTHER" id="PTHR34815:SF2">
    <property type="entry name" value="N-ACETYLTRANSFERASE DOMAIN-CONTAINING PROTEIN"/>
    <property type="match status" value="1"/>
</dbReference>
<dbReference type="CDD" id="cd04301">
    <property type="entry name" value="NAT_SF"/>
    <property type="match status" value="1"/>
</dbReference>
<dbReference type="FunCoup" id="K0KTE9">
    <property type="interactions" value="102"/>
</dbReference>
<proteinExistence type="predicted"/>
<evidence type="ECO:0000259" key="2">
    <source>
        <dbReference type="Pfam" id="PF22998"/>
    </source>
</evidence>
<dbReference type="Proteomes" id="UP000009328">
    <property type="component" value="Unassembled WGS sequence"/>
</dbReference>
<dbReference type="InParanoid" id="K0KTE9"/>
<accession>K0KTE9</accession>
<dbReference type="GO" id="GO:0016747">
    <property type="term" value="F:acyltransferase activity, transferring groups other than amino-acyl groups"/>
    <property type="evidence" value="ECO:0007669"/>
    <property type="project" value="InterPro"/>
</dbReference>
<feature type="domain" description="LYC1 C-terminal" evidence="2">
    <location>
        <begin position="168"/>
        <end position="373"/>
    </location>
</feature>
<evidence type="ECO:0000313" key="4">
    <source>
        <dbReference type="Proteomes" id="UP000009328"/>
    </source>
</evidence>
<sequence length="374" mass="43879">MSHIVLEEVTNLEILKFAYKAHSESWSGLLSSEQYIDRELQLRSQSKQLQTDTSPYGLFLYILRDLQIPSENETDNIVTTGEVLIRKSWRIDGDDVENLKIVNSGVIGNVFTLKNHRGKGYATQLFHKLNELLDEKLGKDGYSFLYSEVGTYYEKFGFKNFNIKTHTISIKDYKIDDEHLSNTEPLKLHKYKDLINYQKDKLEKSFLQKAKTLPKDESIISLIPNVDIYDWINEKDQLISTKLFPNSKVDNYGILDLKTKNHFIWLHDFSSKKLYIIKSFINEESNDIESLKNLVYGTIKEAQLYGIEKIHFWDTSIGQTLKYHDLIIEWFKTEFNDSNISLFEEIDSIPAIRMNDGKSGLKIHWENNEKWSWY</sequence>
<dbReference type="Pfam" id="PF13508">
    <property type="entry name" value="Acetyltransf_7"/>
    <property type="match status" value="1"/>
</dbReference>
<dbReference type="SUPFAM" id="SSF55729">
    <property type="entry name" value="Acyl-CoA N-acyltransferases (Nat)"/>
    <property type="match status" value="1"/>
</dbReference>
<gene>
    <name evidence="3" type="ORF">BN7_6035</name>
</gene>
<feature type="domain" description="N-acetyltransferase" evidence="1">
    <location>
        <begin position="106"/>
        <end position="159"/>
    </location>
</feature>
<dbReference type="InterPro" id="IPR016181">
    <property type="entry name" value="Acyl_CoA_acyltransferase"/>
</dbReference>
<dbReference type="InterPro" id="IPR055100">
    <property type="entry name" value="GNAT_LYC1-like"/>
</dbReference>
<dbReference type="Gene3D" id="3.40.630.30">
    <property type="match status" value="1"/>
</dbReference>
<reference evidence="3 4" key="1">
    <citation type="journal article" date="2012" name="Eukaryot. Cell">
        <title>Draft genome sequence of Wickerhamomyces ciferrii NRRL Y-1031 F-60-10.</title>
        <authorList>
            <person name="Schneider J."/>
            <person name="Andrea H."/>
            <person name="Blom J."/>
            <person name="Jaenicke S."/>
            <person name="Ruckert C."/>
            <person name="Schorsch C."/>
            <person name="Szczepanowski R."/>
            <person name="Farwick M."/>
            <person name="Goesmann A."/>
            <person name="Puhler A."/>
            <person name="Schaffer S."/>
            <person name="Tauch A."/>
            <person name="Kohler T."/>
            <person name="Brinkrolf K."/>
        </authorList>
    </citation>
    <scope>NUCLEOTIDE SEQUENCE [LARGE SCALE GENOMIC DNA]</scope>
    <source>
        <strain evidence="4">ATCC 14091 / BCRC 22168 / CBS 111 / JCM 3599 / NBRC 0793 / NRRL Y-1031 F-60-10</strain>
    </source>
</reference>
<dbReference type="PANTHER" id="PTHR34815">
    <property type="entry name" value="LYSINE ACETYLTRANSFERASE"/>
    <property type="match status" value="1"/>
</dbReference>